<dbReference type="EMBL" id="BMZS01000006">
    <property type="protein sequence ID" value="GHD52412.1"/>
    <property type="molecule type" value="Genomic_DNA"/>
</dbReference>
<dbReference type="Pfam" id="PF01425">
    <property type="entry name" value="Amidase"/>
    <property type="match status" value="1"/>
</dbReference>
<reference evidence="2" key="2">
    <citation type="submission" date="2020-09" db="EMBL/GenBank/DDBJ databases">
        <authorList>
            <person name="Sun Q."/>
            <person name="Kim S."/>
        </authorList>
    </citation>
    <scope>NUCLEOTIDE SEQUENCE</scope>
    <source>
        <strain evidence="2">KCTC 42651</strain>
    </source>
</reference>
<gene>
    <name evidence="2" type="ORF">GCM10017083_27660</name>
</gene>
<keyword evidence="3" id="KW-1185">Reference proteome</keyword>
<dbReference type="InterPro" id="IPR036928">
    <property type="entry name" value="AS_sf"/>
</dbReference>
<dbReference type="InterPro" id="IPR023631">
    <property type="entry name" value="Amidase_dom"/>
</dbReference>
<accession>A0A918XSY1</accession>
<protein>
    <submittedName>
        <fullName evidence="2">Amidase</fullName>
    </submittedName>
</protein>
<reference evidence="2" key="1">
    <citation type="journal article" date="2014" name="Int. J. Syst. Evol. Microbiol.">
        <title>Complete genome sequence of Corynebacterium casei LMG S-19264T (=DSM 44701T), isolated from a smear-ripened cheese.</title>
        <authorList>
            <consortium name="US DOE Joint Genome Institute (JGI-PGF)"/>
            <person name="Walter F."/>
            <person name="Albersmeier A."/>
            <person name="Kalinowski J."/>
            <person name="Ruckert C."/>
        </authorList>
    </citation>
    <scope>NUCLEOTIDE SEQUENCE</scope>
    <source>
        <strain evidence="2">KCTC 42651</strain>
    </source>
</reference>
<name>A0A918XSY1_9PROT</name>
<dbReference type="PANTHER" id="PTHR11895">
    <property type="entry name" value="TRANSAMIDASE"/>
    <property type="match status" value="1"/>
</dbReference>
<evidence type="ECO:0000313" key="3">
    <source>
        <dbReference type="Proteomes" id="UP000630353"/>
    </source>
</evidence>
<proteinExistence type="predicted"/>
<dbReference type="NCBIfam" id="NF005460">
    <property type="entry name" value="PRK07056.1"/>
    <property type="match status" value="1"/>
</dbReference>
<dbReference type="AlphaFoldDB" id="A0A918XSY1"/>
<sequence length="451" mass="46786">MSFAPLTPIASLLTDLAAGRTSAEALLDTALARAADPAGEGSRAFVRMMDDTARAEAEASDRLRRAGVPARPLEGLPISVKDLLDVQGQVTMAGSRVLADEPPAAADAPVVARLRAAGAVLVGRTNMTEFAYSGIGLNPHYGTPANPWDRETRRIPGGSSSGAAVSVTDGMATVGIGSDTGGSVRIPSGLCGLAGFKPTQRRVPIDGAFPLSTSLDSLGPLAPTVACAARVHQVMAGEPVRPIARRPVAGLRLAVPQSVVLEDLDGTTARAFEVALSKLSAAGAVVTEVPFRELLEIGEANAKGGFAAVECYAAHGRHVVRAPDLFDPRVLVRIHRANEQSAVDYISLIRRRAEIQAACNAVSAPFDAVVMPTTARVAPPIAELEASNEVFAKTNALMLRNCSVGNFLDRCAATVPVHEPGSAPVGLMLMGETMADDDLLSVAAAVEGLFR</sequence>
<dbReference type="SUPFAM" id="SSF75304">
    <property type="entry name" value="Amidase signature (AS) enzymes"/>
    <property type="match status" value="1"/>
</dbReference>
<dbReference type="PANTHER" id="PTHR11895:SF176">
    <property type="entry name" value="AMIDASE AMID-RELATED"/>
    <property type="match status" value="1"/>
</dbReference>
<dbReference type="GO" id="GO:0003824">
    <property type="term" value="F:catalytic activity"/>
    <property type="evidence" value="ECO:0007669"/>
    <property type="project" value="InterPro"/>
</dbReference>
<evidence type="ECO:0000313" key="2">
    <source>
        <dbReference type="EMBL" id="GHD52412.1"/>
    </source>
</evidence>
<feature type="domain" description="Amidase" evidence="1">
    <location>
        <begin position="35"/>
        <end position="440"/>
    </location>
</feature>
<dbReference type="RefSeq" id="WP_189990544.1">
    <property type="nucleotide sequence ID" value="NZ_BMZS01000006.1"/>
</dbReference>
<dbReference type="InterPro" id="IPR000120">
    <property type="entry name" value="Amidase"/>
</dbReference>
<comment type="caution">
    <text evidence="2">The sequence shown here is derived from an EMBL/GenBank/DDBJ whole genome shotgun (WGS) entry which is preliminary data.</text>
</comment>
<evidence type="ECO:0000259" key="1">
    <source>
        <dbReference type="Pfam" id="PF01425"/>
    </source>
</evidence>
<dbReference type="Gene3D" id="3.90.1300.10">
    <property type="entry name" value="Amidase signature (AS) domain"/>
    <property type="match status" value="1"/>
</dbReference>
<dbReference type="Proteomes" id="UP000630353">
    <property type="component" value="Unassembled WGS sequence"/>
</dbReference>
<organism evidence="2 3">
    <name type="scientific">Thalassobaculum fulvum</name>
    <dbReference type="NCBI Taxonomy" id="1633335"/>
    <lineage>
        <taxon>Bacteria</taxon>
        <taxon>Pseudomonadati</taxon>
        <taxon>Pseudomonadota</taxon>
        <taxon>Alphaproteobacteria</taxon>
        <taxon>Rhodospirillales</taxon>
        <taxon>Thalassobaculaceae</taxon>
        <taxon>Thalassobaculum</taxon>
    </lineage>
</organism>